<dbReference type="Gene3D" id="2.180.10.10">
    <property type="entry name" value="RHS repeat-associated core"/>
    <property type="match status" value="1"/>
</dbReference>
<dbReference type="EMBL" id="QDKJ01000042">
    <property type="protein sequence ID" value="PWC09209.1"/>
    <property type="molecule type" value="Genomic_DNA"/>
</dbReference>
<dbReference type="OrthoDB" id="7030285at2"/>
<name>A0A2U1TIM1_9GAMM</name>
<keyword evidence="2" id="KW-1185">Reference proteome</keyword>
<feature type="non-terminal residue" evidence="1">
    <location>
        <position position="352"/>
    </location>
</feature>
<dbReference type="InterPro" id="IPR006530">
    <property type="entry name" value="YD"/>
</dbReference>
<reference evidence="1 2" key="1">
    <citation type="submission" date="2018-04" db="EMBL/GenBank/DDBJ databases">
        <title>Brenneria corticis sp.nov.</title>
        <authorList>
            <person name="Li Y."/>
        </authorList>
    </citation>
    <scope>NUCLEOTIDE SEQUENCE [LARGE SCALE GENOMIC DNA]</scope>
    <source>
        <strain evidence="1 2">LMG 27715</strain>
    </source>
</reference>
<dbReference type="PANTHER" id="PTHR32305">
    <property type="match status" value="1"/>
</dbReference>
<dbReference type="InterPro" id="IPR050708">
    <property type="entry name" value="T6SS_VgrG/RHS"/>
</dbReference>
<dbReference type="InterPro" id="IPR031325">
    <property type="entry name" value="RHS_repeat"/>
</dbReference>
<dbReference type="Proteomes" id="UP000245138">
    <property type="component" value="Unassembled WGS sequence"/>
</dbReference>
<feature type="non-terminal residue" evidence="1">
    <location>
        <position position="1"/>
    </location>
</feature>
<dbReference type="PANTHER" id="PTHR32305:SF15">
    <property type="entry name" value="PROTEIN RHSA-RELATED"/>
    <property type="match status" value="1"/>
</dbReference>
<organism evidence="1 2">
    <name type="scientific">Brenneria roseae subsp. americana</name>
    <dbReference type="NCBI Taxonomy" id="1508507"/>
    <lineage>
        <taxon>Bacteria</taxon>
        <taxon>Pseudomonadati</taxon>
        <taxon>Pseudomonadota</taxon>
        <taxon>Gammaproteobacteria</taxon>
        <taxon>Enterobacterales</taxon>
        <taxon>Pectobacteriaceae</taxon>
        <taxon>Brenneria</taxon>
    </lineage>
</organism>
<gene>
    <name evidence="1" type="ORF">B4923_20695</name>
</gene>
<comment type="caution">
    <text evidence="1">The sequence shown here is derived from an EMBL/GenBank/DDBJ whole genome shotgun (WGS) entry which is preliminary data.</text>
</comment>
<dbReference type="Pfam" id="PF05593">
    <property type="entry name" value="RHS_repeat"/>
    <property type="match status" value="2"/>
</dbReference>
<evidence type="ECO:0008006" key="3">
    <source>
        <dbReference type="Google" id="ProtNLM"/>
    </source>
</evidence>
<protein>
    <recommendedName>
        <fullName evidence="3">Type IV secretion protein Rhs</fullName>
    </recommendedName>
</protein>
<evidence type="ECO:0000313" key="1">
    <source>
        <dbReference type="EMBL" id="PWC09209.1"/>
    </source>
</evidence>
<accession>A0A2U1TIM1</accession>
<sequence>FDESGRLNEERHYDGRTYRYGYDVAGRLTRRKAPDGSELCYEHDAMGRVVTLRTLRADGAEESVTALEYDLAGRLTKAVNADASVEYAYNRAGQVVSERVNGEEIRSGYDESGRRAMVEGLLAPLNLQWASGRLNGLGIGQHQALSFSHTDSGHESLRSNGAGFALRQEWGDTGLLRRQALVNGDGRVNDVLERRYEYDALDRLTGIVDSHWGEQAFRLNGVGQVTAERRSGRWRQGRLFGYDSEQNLCEIASIAPRGELPLSVKDAVPQSLSRYDAAGRVTQRGHTAYRYDDCGRLVYKREEQPGFRPKETYFEWDVQDRLVRVLLPQGERWRYRYDAFGRRISKVREGQR</sequence>
<proteinExistence type="predicted"/>
<dbReference type="AlphaFoldDB" id="A0A2U1TIM1"/>
<dbReference type="NCBIfam" id="TIGR01643">
    <property type="entry name" value="YD_repeat_2x"/>
    <property type="match status" value="3"/>
</dbReference>
<evidence type="ECO:0000313" key="2">
    <source>
        <dbReference type="Proteomes" id="UP000245138"/>
    </source>
</evidence>